<dbReference type="EMBL" id="NIBU01000014">
    <property type="protein sequence ID" value="PHM36480.1"/>
    <property type="molecule type" value="Genomic_DNA"/>
</dbReference>
<evidence type="ECO:0008006" key="5">
    <source>
        <dbReference type="Google" id="ProtNLM"/>
    </source>
</evidence>
<name>A0A1N6MUD2_9GAMM</name>
<gene>
    <name evidence="1" type="ORF">Xinn_01620</name>
    <name evidence="2" type="ORF">XIS1_1440021</name>
</gene>
<dbReference type="Proteomes" id="UP000196435">
    <property type="component" value="Unassembled WGS sequence"/>
</dbReference>
<sequence>MIEPELQADLTRLTGLPVYPLILPSSVLEGVTYQRISDAKFNSGLAATQLIEARFQVSLILHDYKKALNLEGKICSAWELVQHGFIGHYPVQAVTRGALYQNAEELTENRKRYRITRDFIITYTEHLT</sequence>
<reference evidence="2" key="1">
    <citation type="submission" date="2016-12" db="EMBL/GenBank/DDBJ databases">
        <authorList>
            <person name="Song W.-J."/>
            <person name="Kurnit D.M."/>
        </authorList>
    </citation>
    <scope>NUCLEOTIDE SEQUENCE [LARGE SCALE GENOMIC DNA]</scope>
    <source>
        <strain evidence="2">HGB1681</strain>
    </source>
</reference>
<evidence type="ECO:0000313" key="3">
    <source>
        <dbReference type="Proteomes" id="UP000196435"/>
    </source>
</evidence>
<keyword evidence="4" id="KW-1185">Reference proteome</keyword>
<dbReference type="OrthoDB" id="6444351at2"/>
<reference evidence="1 4" key="3">
    <citation type="journal article" date="2017" name="Nat. Microbiol.">
        <title>Natural product diversity associated with the nematode symbionts Photorhabdus and Xenorhabdus.</title>
        <authorList>
            <person name="Tobias N.J."/>
            <person name="Wolff H."/>
            <person name="Djahanschiri B."/>
            <person name="Grundmann F."/>
            <person name="Kronenwerth M."/>
            <person name="Shi Y.M."/>
            <person name="Simonyi S."/>
            <person name="Grun P."/>
            <person name="Shapiro-Ilan D."/>
            <person name="Pidot S.J."/>
            <person name="Stinear T.P."/>
            <person name="Ebersberger I."/>
            <person name="Bode H.B."/>
        </authorList>
    </citation>
    <scope>NUCLEOTIDE SEQUENCE [LARGE SCALE GENOMIC DNA]</scope>
    <source>
        <strain evidence="1 4">DSM 16336</strain>
    </source>
</reference>
<accession>A0A1N6MUD2</accession>
<organism evidence="2 3">
    <name type="scientific">Xenorhabdus innexi</name>
    <dbReference type="NCBI Taxonomy" id="290109"/>
    <lineage>
        <taxon>Bacteria</taxon>
        <taxon>Pseudomonadati</taxon>
        <taxon>Pseudomonadota</taxon>
        <taxon>Gammaproteobacteria</taxon>
        <taxon>Enterobacterales</taxon>
        <taxon>Morganellaceae</taxon>
        <taxon>Xenorhabdus</taxon>
    </lineage>
</organism>
<evidence type="ECO:0000313" key="4">
    <source>
        <dbReference type="Proteomes" id="UP000224871"/>
    </source>
</evidence>
<dbReference type="AlphaFoldDB" id="A0A1N6MUD2"/>
<dbReference type="Proteomes" id="UP000224871">
    <property type="component" value="Unassembled WGS sequence"/>
</dbReference>
<dbReference type="RefSeq" id="WP_086955616.1">
    <property type="nucleotide sequence ID" value="NZ_CAWNQC010000046.1"/>
</dbReference>
<evidence type="ECO:0000313" key="2">
    <source>
        <dbReference type="EMBL" id="SIP72394.1"/>
    </source>
</evidence>
<dbReference type="EMBL" id="FTLG01000051">
    <property type="protein sequence ID" value="SIP72394.1"/>
    <property type="molecule type" value="Genomic_DNA"/>
</dbReference>
<protein>
    <recommendedName>
        <fullName evidence="5">DUF3168 domain-containing protein</fullName>
    </recommendedName>
</protein>
<evidence type="ECO:0000313" key="1">
    <source>
        <dbReference type="EMBL" id="PHM36480.1"/>
    </source>
</evidence>
<proteinExistence type="predicted"/>
<reference evidence="3" key="2">
    <citation type="submission" date="2016-12" db="EMBL/GenBank/DDBJ databases">
        <authorList>
            <person name="Gaudriault S."/>
        </authorList>
    </citation>
    <scope>NUCLEOTIDE SEQUENCE [LARGE SCALE GENOMIC DNA]</scope>
    <source>
        <strain evidence="3">HGB1681 (deposited as PTA-6826 in the American Type Culture Collection)</strain>
    </source>
</reference>